<accession>A0A6B9LGL0</accession>
<evidence type="ECO:0000313" key="1">
    <source>
        <dbReference type="EMBL" id="QHB38991.1"/>
    </source>
</evidence>
<dbReference type="Proteomes" id="UP000465101">
    <property type="component" value="Segment"/>
</dbReference>
<protein>
    <submittedName>
        <fullName evidence="1">Uncharacterized protein</fullName>
    </submittedName>
</protein>
<name>A0A6B9LGL0_9CAUD</name>
<gene>
    <name evidence="1" type="ORF">laban61_gp020</name>
</gene>
<keyword evidence="2" id="KW-1185">Reference proteome</keyword>
<dbReference type="EMBL" id="MN812211">
    <property type="protein sequence ID" value="QHB38991.1"/>
    <property type="molecule type" value="Genomic_DNA"/>
</dbReference>
<sequence length="459" mass="53195">MSYIEYIDRGAIVETPEVAFTYAVSEQPRDFEKFRLNNDTLDWSNYENYLGDYVVMPYGSNNDLDEIIREVIQNNYIAPGLLKRKTELLWGLGPRLYTESFDNNRIVKNWLDDKEIWDWFEAFKGEEYLLNCAVDYQHVQGAFTKFELNKGSRVGKPMIKKLEHIQHSKSRQARKMSDTNSKPTHIIVTDWNLKTANSIELARVYPIFDYLNPFLYPNSIMYSNMYTFCTDYYSVPDIYGSLEWLNRSTAVPLIFKALSKNSINLKYHIESPQAFWDKKEETIKQNCTTKGIEYKEEMLQEYQREFLMKISKVLSGEENTGKYLHTTKSFTVDGTSLLEHGWTIKVIDQNIKDFVEAQIKISQRADRAVASGISLHSALGNMSETGKVDSGSEQHYALISYLNTGIDIQEMIICKPINYALKANWPNKNIKMGFYHNVPEKQEDVSPSNRSINTAPTKQ</sequence>
<proteinExistence type="predicted"/>
<evidence type="ECO:0000313" key="2">
    <source>
        <dbReference type="Proteomes" id="UP000465101"/>
    </source>
</evidence>
<reference evidence="1 2" key="1">
    <citation type="journal article" date="2020" name="Viruses">
        <title>Diversity and Host Interactions Among Virulent and Temperate Baltic Sea Flavobacterium Phages.</title>
        <authorList>
            <person name="Nilsson E."/>
            <person name="Bayfield O.W."/>
            <person name="Lundin D."/>
            <person name="Antson A.A."/>
            <person name="Holmfeldt K."/>
        </authorList>
    </citation>
    <scope>NUCLEOTIDE SEQUENCE [LARGE SCALE GENOMIC DNA]</scope>
</reference>
<organism evidence="1 2">
    <name type="scientific">Flavobacterium phage vB_FspS_laban6-1</name>
    <dbReference type="NCBI Taxonomy" id="2686250"/>
    <lineage>
        <taxon>Viruses</taxon>
        <taxon>Duplodnaviria</taxon>
        <taxon>Heunggongvirae</taxon>
        <taxon>Uroviricota</taxon>
        <taxon>Caudoviricetes</taxon>
        <taxon>Duneviridae</taxon>
        <taxon>Labanvirus</taxon>
        <taxon>Labanvirus laban</taxon>
    </lineage>
</organism>